<dbReference type="EMBL" id="JABFJV010000392">
    <property type="protein sequence ID" value="NOK38964.1"/>
    <property type="molecule type" value="Genomic_DNA"/>
</dbReference>
<keyword evidence="2" id="KW-1185">Reference proteome</keyword>
<protein>
    <submittedName>
        <fullName evidence="1">PD-(D/E)XK motif protein</fullName>
    </submittedName>
</protein>
<comment type="caution">
    <text evidence="1">The sequence shown here is derived from an EMBL/GenBank/DDBJ whole genome shotgun (WGS) entry which is preliminary data.</text>
</comment>
<dbReference type="Proteomes" id="UP000563426">
    <property type="component" value="Unassembled WGS sequence"/>
</dbReference>
<proteinExistence type="predicted"/>
<dbReference type="AlphaFoldDB" id="A0A7Y4NVT0"/>
<reference evidence="1 2" key="1">
    <citation type="submission" date="2020-05" db="EMBL/GenBank/DDBJ databases">
        <authorList>
            <person name="Whitworth D."/>
        </authorList>
    </citation>
    <scope>NUCLEOTIDE SEQUENCE [LARGE SCALE GENOMIC DNA]</scope>
    <source>
        <strain evidence="1 2">AB043B</strain>
    </source>
</reference>
<accession>A0A7Y4NVT0</accession>
<organism evidence="1 2">
    <name type="scientific">Corallococcus exercitus</name>
    <dbReference type="NCBI Taxonomy" id="2316736"/>
    <lineage>
        <taxon>Bacteria</taxon>
        <taxon>Pseudomonadati</taxon>
        <taxon>Myxococcota</taxon>
        <taxon>Myxococcia</taxon>
        <taxon>Myxococcales</taxon>
        <taxon>Cystobacterineae</taxon>
        <taxon>Myxococcaceae</taxon>
        <taxon>Corallococcus</taxon>
    </lineage>
</organism>
<dbReference type="RefSeq" id="WP_171438412.1">
    <property type="nucleotide sequence ID" value="NZ_JABFJV010000392.1"/>
</dbReference>
<dbReference type="InterPro" id="IPR025534">
    <property type="entry name" value="DUF4420"/>
</dbReference>
<gene>
    <name evidence="1" type="ORF">HMI49_37840</name>
</gene>
<evidence type="ECO:0000313" key="2">
    <source>
        <dbReference type="Proteomes" id="UP000563426"/>
    </source>
</evidence>
<sequence>MTIEEVFRRAEHTGVDGSFSRISESHPVDLFLGVEGGRRTIMVVCRTRPPEPPSLGAMMVEARPRQRGEWALVIRLDRPDLLGLFTRVVEDIVDATCVAPPDPGEVVIRRLSRWQRLFSRRPTALLEDHEIRGLAAELSFLVDEAIPKFGLLAAVTAWVGPYAAPKDFSFQDIEVEVKATHRQRRAIRISSLEQLTDAGLPICLWCRVVEVERGQPGGLHATFAALVGRVRTVVAKEPAAAERVEDALRAAGYEDRAEYEATTIRFGPAVSYAVGRDFPRIQRPDVAAGIDSCIYEIAVTAISRFLVGSWMEVASIED</sequence>
<evidence type="ECO:0000313" key="1">
    <source>
        <dbReference type="EMBL" id="NOK38964.1"/>
    </source>
</evidence>
<dbReference type="Pfam" id="PF14390">
    <property type="entry name" value="DUF4420"/>
    <property type="match status" value="1"/>
</dbReference>
<name>A0A7Y4NVT0_9BACT</name>